<feature type="transmembrane region" description="Helical" evidence="9">
    <location>
        <begin position="496"/>
        <end position="522"/>
    </location>
</feature>
<evidence type="ECO:0000256" key="4">
    <source>
        <dbReference type="ARBA" id="ARBA00023040"/>
    </source>
</evidence>
<evidence type="ECO:0000256" key="7">
    <source>
        <dbReference type="ARBA" id="ARBA00023180"/>
    </source>
</evidence>
<evidence type="ECO:0000256" key="8">
    <source>
        <dbReference type="ARBA" id="ARBA00023224"/>
    </source>
</evidence>
<dbReference type="PRINTS" id="PR01177">
    <property type="entry name" value="GABAB1RECPTR"/>
</dbReference>
<keyword evidence="4" id="KW-0297">G-protein coupled receptor</keyword>
<evidence type="ECO:0000256" key="5">
    <source>
        <dbReference type="ARBA" id="ARBA00023136"/>
    </source>
</evidence>
<dbReference type="GO" id="GO:0038039">
    <property type="term" value="C:G protein-coupled receptor heterodimeric complex"/>
    <property type="evidence" value="ECO:0007669"/>
    <property type="project" value="TreeGrafter"/>
</dbReference>
<dbReference type="Proteomes" id="UP000749559">
    <property type="component" value="Unassembled WGS sequence"/>
</dbReference>
<dbReference type="PROSITE" id="PS50259">
    <property type="entry name" value="G_PROTEIN_RECEP_F3_4"/>
    <property type="match status" value="1"/>
</dbReference>
<dbReference type="Pfam" id="PF00003">
    <property type="entry name" value="7tm_3"/>
    <property type="match status" value="1"/>
</dbReference>
<reference evidence="11" key="1">
    <citation type="submission" date="2022-03" db="EMBL/GenBank/DDBJ databases">
        <authorList>
            <person name="Martin C."/>
        </authorList>
    </citation>
    <scope>NUCLEOTIDE SEQUENCE</scope>
</reference>
<evidence type="ECO:0000256" key="6">
    <source>
        <dbReference type="ARBA" id="ARBA00023170"/>
    </source>
</evidence>
<keyword evidence="2 9" id="KW-0812">Transmembrane</keyword>
<organism evidence="11 12">
    <name type="scientific">Owenia fusiformis</name>
    <name type="common">Polychaete worm</name>
    <dbReference type="NCBI Taxonomy" id="6347"/>
    <lineage>
        <taxon>Eukaryota</taxon>
        <taxon>Metazoa</taxon>
        <taxon>Spiralia</taxon>
        <taxon>Lophotrochozoa</taxon>
        <taxon>Annelida</taxon>
        <taxon>Polychaeta</taxon>
        <taxon>Sedentaria</taxon>
        <taxon>Canalipalpata</taxon>
        <taxon>Sabellida</taxon>
        <taxon>Oweniida</taxon>
        <taxon>Oweniidae</taxon>
        <taxon>Owenia</taxon>
    </lineage>
</organism>
<dbReference type="InterPro" id="IPR001828">
    <property type="entry name" value="ANF_lig-bd_rcpt"/>
</dbReference>
<sequence length="568" mass="63922">AAASDCAFAFDAIIERFKWEKIGLLVLNSPRMAPVAALFKEEIGKGNITVGAEILFNIDGSSPDVIWETLKDIRIFVAFAPHMGSLGILPLQFLLCKLYKHGFYGRHHVILSYYPTVQEQWDSVHETDFECSRSNMFEVLQGALGCSLSVSTLLGKYDDERHFKTNQTYAELRSIIRPRSNVEVRRYFQPILYDTIWAIALALNATIHDVEYGVNDVKNYKLNEDMTKPLLDSLYGNLLNVNFQGISGHFYYNNTRGFRQFKTYIGLFGSNGELSTSIGYVEVDKKRVVISQSDDIIWKSKGGAAPPDREIKQYQRKRISSAAIFVLSVIAAIGIVLALIYIIYAISHGGHLMIKDEWPIITSVIIVGCILLDVYVLIHVADLETGIHPEPLHVDMCKATTGLLIFGFTFFCGGMTVKLWGVYKFFSQDKTKVIQEAWLMLIFFFLLVADVTLVAVWFVTDPMIANEKEISSTLDDDTSVRTITVMITCESKYKTYFLIATLCYKAIVLLIGGFIVWPALFMSVKKGFVHFSEFVIAVFTSLLVSILLVVISFMIPTEPNALFIINGC</sequence>
<dbReference type="Gene3D" id="3.40.50.2300">
    <property type="match status" value="1"/>
</dbReference>
<comment type="subcellular location">
    <subcellularLocation>
        <location evidence="1">Membrane</location>
        <topology evidence="1">Multi-pass membrane protein</topology>
    </subcellularLocation>
</comment>
<evidence type="ECO:0000256" key="3">
    <source>
        <dbReference type="ARBA" id="ARBA00022989"/>
    </source>
</evidence>
<dbReference type="GO" id="GO:0007214">
    <property type="term" value="P:gamma-aminobutyric acid signaling pathway"/>
    <property type="evidence" value="ECO:0007669"/>
    <property type="project" value="TreeGrafter"/>
</dbReference>
<dbReference type="InterPro" id="IPR017978">
    <property type="entry name" value="GPCR_3_C"/>
</dbReference>
<feature type="transmembrane region" description="Helical" evidence="9">
    <location>
        <begin position="358"/>
        <end position="381"/>
    </location>
</feature>
<proteinExistence type="predicted"/>
<dbReference type="PANTHER" id="PTHR10519:SF20">
    <property type="entry name" value="G-PROTEIN COUPLED RECEPTOR 156-RELATED"/>
    <property type="match status" value="1"/>
</dbReference>
<dbReference type="SUPFAM" id="SSF53822">
    <property type="entry name" value="Periplasmic binding protein-like I"/>
    <property type="match status" value="1"/>
</dbReference>
<dbReference type="PANTHER" id="PTHR10519">
    <property type="entry name" value="GABA-B RECEPTOR"/>
    <property type="match status" value="1"/>
</dbReference>
<evidence type="ECO:0000256" key="9">
    <source>
        <dbReference type="SAM" id="Phobius"/>
    </source>
</evidence>
<dbReference type="Pfam" id="PF01094">
    <property type="entry name" value="ANF_receptor"/>
    <property type="match status" value="1"/>
</dbReference>
<dbReference type="InterPro" id="IPR028082">
    <property type="entry name" value="Peripla_BP_I"/>
</dbReference>
<keyword evidence="5 9" id="KW-0472">Membrane</keyword>
<feature type="transmembrane region" description="Helical" evidence="9">
    <location>
        <begin position="322"/>
        <end position="346"/>
    </location>
</feature>
<keyword evidence="3 9" id="KW-1133">Transmembrane helix</keyword>
<keyword evidence="12" id="KW-1185">Reference proteome</keyword>
<name>A0A8S4PFL2_OWEFU</name>
<evidence type="ECO:0000313" key="12">
    <source>
        <dbReference type="Proteomes" id="UP000749559"/>
    </source>
</evidence>
<keyword evidence="6" id="KW-0675">Receptor</keyword>
<feature type="transmembrane region" description="Helical" evidence="9">
    <location>
        <begin position="401"/>
        <end position="426"/>
    </location>
</feature>
<gene>
    <name evidence="11" type="ORF">OFUS_LOCUS16960</name>
</gene>
<keyword evidence="7" id="KW-0325">Glycoprotein</keyword>
<feature type="non-terminal residue" evidence="11">
    <location>
        <position position="568"/>
    </location>
</feature>
<dbReference type="EMBL" id="CAIIXF020000008">
    <property type="protein sequence ID" value="CAH1791923.1"/>
    <property type="molecule type" value="Genomic_DNA"/>
</dbReference>
<feature type="transmembrane region" description="Helical" evidence="9">
    <location>
        <begin position="534"/>
        <end position="555"/>
    </location>
</feature>
<dbReference type="GO" id="GO:0004965">
    <property type="term" value="F:G protein-coupled GABA receptor activity"/>
    <property type="evidence" value="ECO:0007669"/>
    <property type="project" value="InterPro"/>
</dbReference>
<protein>
    <recommendedName>
        <fullName evidence="10">G-protein coupled receptors family 3 profile domain-containing protein</fullName>
    </recommendedName>
</protein>
<evidence type="ECO:0000256" key="1">
    <source>
        <dbReference type="ARBA" id="ARBA00004141"/>
    </source>
</evidence>
<evidence type="ECO:0000259" key="10">
    <source>
        <dbReference type="PROSITE" id="PS50259"/>
    </source>
</evidence>
<accession>A0A8S4PFL2</accession>
<dbReference type="InterPro" id="IPR002455">
    <property type="entry name" value="GPCR3_GABA-B"/>
</dbReference>
<comment type="caution">
    <text evidence="11">The sequence shown here is derived from an EMBL/GenBank/DDBJ whole genome shotgun (WGS) entry which is preliminary data.</text>
</comment>
<dbReference type="PRINTS" id="PR01176">
    <property type="entry name" value="GABABRECEPTR"/>
</dbReference>
<keyword evidence="8" id="KW-0807">Transducer</keyword>
<evidence type="ECO:0000313" key="11">
    <source>
        <dbReference type="EMBL" id="CAH1791923.1"/>
    </source>
</evidence>
<feature type="non-terminal residue" evidence="11">
    <location>
        <position position="1"/>
    </location>
</feature>
<evidence type="ECO:0000256" key="2">
    <source>
        <dbReference type="ARBA" id="ARBA00022692"/>
    </source>
</evidence>
<feature type="transmembrane region" description="Helical" evidence="9">
    <location>
        <begin position="438"/>
        <end position="459"/>
    </location>
</feature>
<feature type="domain" description="G-protein coupled receptors family 3 profile" evidence="10">
    <location>
        <begin position="397"/>
        <end position="554"/>
    </location>
</feature>
<dbReference type="AlphaFoldDB" id="A0A8S4PFL2"/>